<sequence length="297" mass="31577">MGSVHEDAASHGVGVPVLEVRHVVKTFSGGRGVGHATSHDAPRAVDDVSFAVAAGESLAVIGESGSGKTTVTRIAFGLLSPDSGDVLFRGESVDATRRHRGVPRPGTLRHGVPRRDVATADARRELRLGSGIVFQDPFASLDPRWRIRRSVAEPLTARGIGRTDALARADGALRSVGLDPTLFGERYPQDLSGGQAQRAAIARALVTRPRILLADEPMSAIDVTSRIQILDTFRAIRAADPSMAMVVVLHDLGIVRMIADRVLVMHDGRIVESGTVDAVLTAPRDPYTRTLVAAATM</sequence>
<accession>A0A261ESB9</accession>
<dbReference type="AlphaFoldDB" id="A0A261ESB9"/>
<feature type="domain" description="ABC transporter" evidence="5">
    <location>
        <begin position="18"/>
        <end position="292"/>
    </location>
</feature>
<dbReference type="SMART" id="SM00382">
    <property type="entry name" value="AAA"/>
    <property type="match status" value="1"/>
</dbReference>
<dbReference type="InterPro" id="IPR003593">
    <property type="entry name" value="AAA+_ATPase"/>
</dbReference>
<keyword evidence="7" id="KW-1185">Reference proteome</keyword>
<dbReference type="PROSITE" id="PS50893">
    <property type="entry name" value="ABC_TRANSPORTER_2"/>
    <property type="match status" value="1"/>
</dbReference>
<protein>
    <submittedName>
        <fullName evidence="6">Peptide ABC transporter ATPase</fullName>
    </submittedName>
</protein>
<dbReference type="GO" id="GO:0016887">
    <property type="term" value="F:ATP hydrolysis activity"/>
    <property type="evidence" value="ECO:0007669"/>
    <property type="project" value="InterPro"/>
</dbReference>
<dbReference type="PANTHER" id="PTHR43776">
    <property type="entry name" value="TRANSPORT ATP-BINDING PROTEIN"/>
    <property type="match status" value="1"/>
</dbReference>
<organism evidence="6 7">
    <name type="scientific">Pseudoscardovia radai</name>
    <dbReference type="NCBI Taxonomy" id="987066"/>
    <lineage>
        <taxon>Bacteria</taxon>
        <taxon>Bacillati</taxon>
        <taxon>Actinomycetota</taxon>
        <taxon>Actinomycetes</taxon>
        <taxon>Bifidobacteriales</taxon>
        <taxon>Bifidobacteriaceae</taxon>
        <taxon>Pseudoscardovia</taxon>
    </lineage>
</organism>
<dbReference type="Proteomes" id="UP000216725">
    <property type="component" value="Unassembled WGS sequence"/>
</dbReference>
<gene>
    <name evidence="6" type="ORF">PSRA_1562</name>
</gene>
<dbReference type="PROSITE" id="PS00211">
    <property type="entry name" value="ABC_TRANSPORTER_1"/>
    <property type="match status" value="1"/>
</dbReference>
<dbReference type="RefSeq" id="WP_094661363.1">
    <property type="nucleotide sequence ID" value="NZ_MWWR01000018.1"/>
</dbReference>
<dbReference type="GO" id="GO:0055085">
    <property type="term" value="P:transmembrane transport"/>
    <property type="evidence" value="ECO:0007669"/>
    <property type="project" value="UniProtKB-ARBA"/>
</dbReference>
<reference evidence="6 7" key="1">
    <citation type="journal article" date="2017" name="BMC Genomics">
        <title>Comparative genomic and phylogenomic analyses of the Bifidobacteriaceae family.</title>
        <authorList>
            <person name="Lugli G.A."/>
            <person name="Milani C."/>
            <person name="Turroni F."/>
            <person name="Duranti S."/>
            <person name="Mancabelli L."/>
            <person name="Mangifesta M."/>
            <person name="Ferrario C."/>
            <person name="Modesto M."/>
            <person name="Mattarelli P."/>
            <person name="Jiri K."/>
            <person name="van Sinderen D."/>
            <person name="Ventura M."/>
        </authorList>
    </citation>
    <scope>NUCLEOTIDE SEQUENCE [LARGE SCALE GENOMIC DNA]</scope>
    <source>
        <strain evidence="6 7">DSM 24742</strain>
    </source>
</reference>
<evidence type="ECO:0000256" key="3">
    <source>
        <dbReference type="ARBA" id="ARBA00022741"/>
    </source>
</evidence>
<dbReference type="CDD" id="cd03257">
    <property type="entry name" value="ABC_NikE_OppD_transporters"/>
    <property type="match status" value="1"/>
</dbReference>
<dbReference type="SUPFAM" id="SSF52540">
    <property type="entry name" value="P-loop containing nucleoside triphosphate hydrolases"/>
    <property type="match status" value="1"/>
</dbReference>
<dbReference type="EMBL" id="MWWR01000018">
    <property type="protein sequence ID" value="OZG49757.1"/>
    <property type="molecule type" value="Genomic_DNA"/>
</dbReference>
<evidence type="ECO:0000313" key="7">
    <source>
        <dbReference type="Proteomes" id="UP000216725"/>
    </source>
</evidence>
<name>A0A261ESB9_9BIFI</name>
<proteinExistence type="inferred from homology"/>
<dbReference type="PANTHER" id="PTHR43776:SF7">
    <property type="entry name" value="D,D-DIPEPTIDE TRANSPORT ATP-BINDING PROTEIN DDPF-RELATED"/>
    <property type="match status" value="1"/>
</dbReference>
<dbReference type="InterPro" id="IPR017871">
    <property type="entry name" value="ABC_transporter-like_CS"/>
</dbReference>
<keyword evidence="3" id="KW-0547">Nucleotide-binding</keyword>
<dbReference type="InterPro" id="IPR050319">
    <property type="entry name" value="ABC_transp_ATP-bind"/>
</dbReference>
<evidence type="ECO:0000259" key="5">
    <source>
        <dbReference type="PROSITE" id="PS50893"/>
    </source>
</evidence>
<comment type="caution">
    <text evidence="6">The sequence shown here is derived from an EMBL/GenBank/DDBJ whole genome shotgun (WGS) entry which is preliminary data.</text>
</comment>
<dbReference type="InterPro" id="IPR027417">
    <property type="entry name" value="P-loop_NTPase"/>
</dbReference>
<dbReference type="InterPro" id="IPR003439">
    <property type="entry name" value="ABC_transporter-like_ATP-bd"/>
</dbReference>
<comment type="similarity">
    <text evidence="1">Belongs to the ABC transporter superfamily.</text>
</comment>
<evidence type="ECO:0000256" key="4">
    <source>
        <dbReference type="ARBA" id="ARBA00022840"/>
    </source>
</evidence>
<evidence type="ECO:0000313" key="6">
    <source>
        <dbReference type="EMBL" id="OZG49757.1"/>
    </source>
</evidence>
<dbReference type="OrthoDB" id="8481147at2"/>
<evidence type="ECO:0000256" key="2">
    <source>
        <dbReference type="ARBA" id="ARBA00022448"/>
    </source>
</evidence>
<evidence type="ECO:0000256" key="1">
    <source>
        <dbReference type="ARBA" id="ARBA00005417"/>
    </source>
</evidence>
<dbReference type="Pfam" id="PF00005">
    <property type="entry name" value="ABC_tran"/>
    <property type="match status" value="1"/>
</dbReference>
<keyword evidence="4" id="KW-0067">ATP-binding</keyword>
<keyword evidence="2" id="KW-0813">Transport</keyword>
<dbReference type="Gene3D" id="3.40.50.300">
    <property type="entry name" value="P-loop containing nucleotide triphosphate hydrolases"/>
    <property type="match status" value="1"/>
</dbReference>
<dbReference type="GO" id="GO:0005524">
    <property type="term" value="F:ATP binding"/>
    <property type="evidence" value="ECO:0007669"/>
    <property type="project" value="UniProtKB-KW"/>
</dbReference>